<keyword evidence="2" id="KW-1133">Transmembrane helix</keyword>
<keyword evidence="2" id="KW-0472">Membrane</keyword>
<protein>
    <submittedName>
        <fullName evidence="4">Processed acidic surface protein</fullName>
    </submittedName>
</protein>
<reference evidence="4" key="1">
    <citation type="submission" date="2020-09" db="EMBL/GenBank/DDBJ databases">
        <title>A novel bacterium of genus Bacillus, isolated from South China Sea.</title>
        <authorList>
            <person name="Huang H."/>
            <person name="Mo K."/>
            <person name="Hu Y."/>
        </authorList>
    </citation>
    <scope>NUCLEOTIDE SEQUENCE</scope>
    <source>
        <strain evidence="4">IB182487</strain>
    </source>
</reference>
<sequence>MKKGLLCMVAFILVLVSALPAFAAVKEEELQSYLDEIGLEREEFIEILTAYDYSLEDFESFEDLEFLLGGVVTEESVNELLEIYEMTREELTELLIEYGAMEKEDQIEDVFFFNFEIEEYIWLSYEESEEEYEDTEEIVDIEEIDQLFTELGLTEEELDRLFNHLIDVYDRNPSFDAQLEELSNRMLQFEEFESVDDLTAEQIAEMLSILTEMQKLLEVKTVFHLEKDGNKTEIGLESLLRLTNLDGSKLLVSVYDLSGNFLLDFHLTPEMVGSDLIENTANDVKETNEVVEEVVEKIEKLTSPSKSPKTVKGARMPETAGYYGEGLAAGAVLILAGVFLFRRKAA</sequence>
<gene>
    <name evidence="4" type="ORF">IC621_05660</name>
</gene>
<name>A0A926RX21_9BACI</name>
<keyword evidence="1" id="KW-0175">Coiled coil</keyword>
<feature type="signal peptide" evidence="3">
    <location>
        <begin position="1"/>
        <end position="23"/>
    </location>
</feature>
<accession>A0A926RX21</accession>
<keyword evidence="5" id="KW-1185">Reference proteome</keyword>
<proteinExistence type="predicted"/>
<keyword evidence="3" id="KW-0732">Signal</keyword>
<feature type="coiled-coil region" evidence="1">
    <location>
        <begin position="77"/>
        <end position="145"/>
    </location>
</feature>
<dbReference type="InterPro" id="IPR030832">
    <property type="entry name" value="Acidic_LPXTA"/>
</dbReference>
<keyword evidence="2" id="KW-0812">Transmembrane</keyword>
<evidence type="ECO:0000313" key="5">
    <source>
        <dbReference type="Proteomes" id="UP000626844"/>
    </source>
</evidence>
<dbReference type="NCBIfam" id="TIGR04383">
    <property type="entry name" value="acidic_w_LPXTA"/>
    <property type="match status" value="1"/>
</dbReference>
<evidence type="ECO:0000256" key="3">
    <source>
        <dbReference type="SAM" id="SignalP"/>
    </source>
</evidence>
<dbReference type="EMBL" id="JACXAI010000005">
    <property type="protein sequence ID" value="MBD1379712.1"/>
    <property type="molecule type" value="Genomic_DNA"/>
</dbReference>
<feature type="transmembrane region" description="Helical" evidence="2">
    <location>
        <begin position="320"/>
        <end position="341"/>
    </location>
</feature>
<evidence type="ECO:0000256" key="2">
    <source>
        <dbReference type="SAM" id="Phobius"/>
    </source>
</evidence>
<organism evidence="4 5">
    <name type="scientific">Metabacillus arenae</name>
    <dbReference type="NCBI Taxonomy" id="2771434"/>
    <lineage>
        <taxon>Bacteria</taxon>
        <taxon>Bacillati</taxon>
        <taxon>Bacillota</taxon>
        <taxon>Bacilli</taxon>
        <taxon>Bacillales</taxon>
        <taxon>Bacillaceae</taxon>
        <taxon>Metabacillus</taxon>
    </lineage>
</organism>
<dbReference type="AlphaFoldDB" id="A0A926RX21"/>
<comment type="caution">
    <text evidence="4">The sequence shown here is derived from an EMBL/GenBank/DDBJ whole genome shotgun (WGS) entry which is preliminary data.</text>
</comment>
<feature type="chain" id="PRO_5036722833" evidence="3">
    <location>
        <begin position="24"/>
        <end position="346"/>
    </location>
</feature>
<dbReference type="RefSeq" id="WP_191156620.1">
    <property type="nucleotide sequence ID" value="NZ_JACXAI010000005.1"/>
</dbReference>
<evidence type="ECO:0000313" key="4">
    <source>
        <dbReference type="EMBL" id="MBD1379712.1"/>
    </source>
</evidence>
<evidence type="ECO:0000256" key="1">
    <source>
        <dbReference type="SAM" id="Coils"/>
    </source>
</evidence>
<dbReference type="Proteomes" id="UP000626844">
    <property type="component" value="Unassembled WGS sequence"/>
</dbReference>